<dbReference type="InterPro" id="IPR025355">
    <property type="entry name" value="DUF4259"/>
</dbReference>
<evidence type="ECO:0008006" key="3">
    <source>
        <dbReference type="Google" id="ProtNLM"/>
    </source>
</evidence>
<dbReference type="AlphaFoldDB" id="A0A1H5VKJ5"/>
<reference evidence="2" key="1">
    <citation type="submission" date="2016-10" db="EMBL/GenBank/DDBJ databases">
        <authorList>
            <person name="Varghese N."/>
            <person name="Submissions S."/>
        </authorList>
    </citation>
    <scope>NUCLEOTIDE SEQUENCE [LARGE SCALE GENOMIC DNA]</scope>
    <source>
        <strain evidence="2">DSM 43163</strain>
    </source>
</reference>
<protein>
    <recommendedName>
        <fullName evidence="3">DUF4259 domain-containing protein</fullName>
    </recommendedName>
</protein>
<evidence type="ECO:0000313" key="1">
    <source>
        <dbReference type="EMBL" id="SEF87361.1"/>
    </source>
</evidence>
<dbReference type="OrthoDB" id="73183at2"/>
<sequence length="135" mass="14398">MGTWDVGPFDNDTAADFAGRLDDLPEQERPAAIRAVLTAVLAEQDYLDSDYAVEAVAAAALIAAQCPGGRPVDSAYGPDKPVPELPADLRPLAVQAIDRILGEDSELQQLWDDGGVNRAWHDEMDGLRAVLAKAS</sequence>
<dbReference type="RefSeq" id="WP_103936607.1">
    <property type="nucleotide sequence ID" value="NZ_FNVO01000002.1"/>
</dbReference>
<name>A0A1H5VKJ5_9ACTN</name>
<gene>
    <name evidence="1" type="ORF">SAMN04489712_102344</name>
</gene>
<dbReference type="Pfam" id="PF14078">
    <property type="entry name" value="DUF4259"/>
    <property type="match status" value="1"/>
</dbReference>
<keyword evidence="2" id="KW-1185">Reference proteome</keyword>
<dbReference type="EMBL" id="FNVO01000002">
    <property type="protein sequence ID" value="SEF87361.1"/>
    <property type="molecule type" value="Genomic_DNA"/>
</dbReference>
<dbReference type="Proteomes" id="UP000236723">
    <property type="component" value="Unassembled WGS sequence"/>
</dbReference>
<accession>A0A1H5VKJ5</accession>
<proteinExistence type="predicted"/>
<organism evidence="1 2">
    <name type="scientific">Thermomonospora echinospora</name>
    <dbReference type="NCBI Taxonomy" id="1992"/>
    <lineage>
        <taxon>Bacteria</taxon>
        <taxon>Bacillati</taxon>
        <taxon>Actinomycetota</taxon>
        <taxon>Actinomycetes</taxon>
        <taxon>Streptosporangiales</taxon>
        <taxon>Thermomonosporaceae</taxon>
        <taxon>Thermomonospora</taxon>
    </lineage>
</organism>
<evidence type="ECO:0000313" key="2">
    <source>
        <dbReference type="Proteomes" id="UP000236723"/>
    </source>
</evidence>